<dbReference type="Pfam" id="PF23974">
    <property type="entry name" value="DUF7300"/>
    <property type="match status" value="1"/>
</dbReference>
<protein>
    <recommendedName>
        <fullName evidence="1">DUF7300 domain-containing protein</fullName>
    </recommendedName>
</protein>
<reference evidence="2 3" key="1">
    <citation type="submission" date="2022-07" db="EMBL/GenBank/DDBJ databases">
        <title>T7-like phage vB_PcaP_P15_PC2B6 infecting Pectobacterium carotovorum is a new member of the genus Unyawovirus.</title>
        <authorList>
            <person name="Naligama K.N."/>
            <person name="Halmillawewa A.P."/>
        </authorList>
    </citation>
    <scope>NUCLEOTIDE SEQUENCE [LARGE SCALE GENOMIC DNA]</scope>
</reference>
<dbReference type="Proteomes" id="UP001299972">
    <property type="component" value="Segment"/>
</dbReference>
<name>A0AAX3BPT0_9CAUD</name>
<evidence type="ECO:0000259" key="1">
    <source>
        <dbReference type="Pfam" id="PF23974"/>
    </source>
</evidence>
<proteinExistence type="predicted"/>
<gene>
    <name evidence="2" type="ORF">CPT_P15_001</name>
</gene>
<organism evidence="2 3">
    <name type="scientific">Pectobacterium phage vB_PcaP_P15_PC2B6</name>
    <dbReference type="NCBI Taxonomy" id="2968434"/>
    <lineage>
        <taxon>Viruses</taxon>
        <taxon>Duplodnaviria</taxon>
        <taxon>Heunggongvirae</taxon>
        <taxon>Uroviricota</taxon>
        <taxon>Caudoviricetes</taxon>
        <taxon>Autographivirales</taxon>
        <taxon>Autotranscriptaviridae</taxon>
        <taxon>Studiervirinae</taxon>
        <taxon>Unyawovirus</taxon>
        <taxon>Unyawovirus PC2B6</taxon>
    </lineage>
</organism>
<evidence type="ECO:0000313" key="3">
    <source>
        <dbReference type="Proteomes" id="UP001299972"/>
    </source>
</evidence>
<sequence>MYHIKENGKVIHREASASKAHDWAKDLRSNQGRMVTVEYVLTPPTPQDSPEVIVNEWDTFGGFMLSASLKARITRDTRNDRAYLTIVSEIHIETEHTPTFTWSSTAYHDAAILADKQAMTWFIQKFGANYLH</sequence>
<accession>A0AAX3BPT0</accession>
<dbReference type="InterPro" id="IPR055724">
    <property type="entry name" value="DUF7300"/>
</dbReference>
<keyword evidence="3" id="KW-1185">Reference proteome</keyword>
<feature type="domain" description="DUF7300" evidence="1">
    <location>
        <begin position="69"/>
        <end position="122"/>
    </location>
</feature>
<dbReference type="EMBL" id="ON995367">
    <property type="protein sequence ID" value="UUG66280.1"/>
    <property type="molecule type" value="Genomic_DNA"/>
</dbReference>
<evidence type="ECO:0000313" key="2">
    <source>
        <dbReference type="EMBL" id="UUG66280.1"/>
    </source>
</evidence>